<organism evidence="1 2">
    <name type="scientific">Acorus calamus</name>
    <name type="common">Sweet flag</name>
    <dbReference type="NCBI Taxonomy" id="4465"/>
    <lineage>
        <taxon>Eukaryota</taxon>
        <taxon>Viridiplantae</taxon>
        <taxon>Streptophyta</taxon>
        <taxon>Embryophyta</taxon>
        <taxon>Tracheophyta</taxon>
        <taxon>Spermatophyta</taxon>
        <taxon>Magnoliopsida</taxon>
        <taxon>Liliopsida</taxon>
        <taxon>Acoraceae</taxon>
        <taxon>Acorus</taxon>
    </lineage>
</organism>
<name>A0AAV9DLY2_ACOCL</name>
<evidence type="ECO:0000313" key="1">
    <source>
        <dbReference type="EMBL" id="KAK1301162.1"/>
    </source>
</evidence>
<reference evidence="1" key="1">
    <citation type="journal article" date="2023" name="Nat. Commun.">
        <title>Diploid and tetraploid genomes of Acorus and the evolution of monocots.</title>
        <authorList>
            <person name="Ma L."/>
            <person name="Liu K.W."/>
            <person name="Li Z."/>
            <person name="Hsiao Y.Y."/>
            <person name="Qi Y."/>
            <person name="Fu T."/>
            <person name="Tang G.D."/>
            <person name="Zhang D."/>
            <person name="Sun W.H."/>
            <person name="Liu D.K."/>
            <person name="Li Y."/>
            <person name="Chen G.Z."/>
            <person name="Liu X.D."/>
            <person name="Liao X.Y."/>
            <person name="Jiang Y.T."/>
            <person name="Yu X."/>
            <person name="Hao Y."/>
            <person name="Huang J."/>
            <person name="Zhao X.W."/>
            <person name="Ke S."/>
            <person name="Chen Y.Y."/>
            <person name="Wu W.L."/>
            <person name="Hsu J.L."/>
            <person name="Lin Y.F."/>
            <person name="Huang M.D."/>
            <person name="Li C.Y."/>
            <person name="Huang L."/>
            <person name="Wang Z.W."/>
            <person name="Zhao X."/>
            <person name="Zhong W.Y."/>
            <person name="Peng D.H."/>
            <person name="Ahmad S."/>
            <person name="Lan S."/>
            <person name="Zhang J.S."/>
            <person name="Tsai W.C."/>
            <person name="Van de Peer Y."/>
            <person name="Liu Z.J."/>
        </authorList>
    </citation>
    <scope>NUCLEOTIDE SEQUENCE</scope>
    <source>
        <strain evidence="1">CP</strain>
    </source>
</reference>
<dbReference type="Proteomes" id="UP001180020">
    <property type="component" value="Unassembled WGS sequence"/>
</dbReference>
<keyword evidence="2" id="KW-1185">Reference proteome</keyword>
<dbReference type="EMBL" id="JAUJYO010000013">
    <property type="protein sequence ID" value="KAK1301162.1"/>
    <property type="molecule type" value="Genomic_DNA"/>
</dbReference>
<proteinExistence type="predicted"/>
<accession>A0AAV9DLY2</accession>
<reference evidence="1" key="2">
    <citation type="submission" date="2023-06" db="EMBL/GenBank/DDBJ databases">
        <authorList>
            <person name="Ma L."/>
            <person name="Liu K.-W."/>
            <person name="Li Z."/>
            <person name="Hsiao Y.-Y."/>
            <person name="Qi Y."/>
            <person name="Fu T."/>
            <person name="Tang G."/>
            <person name="Zhang D."/>
            <person name="Sun W.-H."/>
            <person name="Liu D.-K."/>
            <person name="Li Y."/>
            <person name="Chen G.-Z."/>
            <person name="Liu X.-D."/>
            <person name="Liao X.-Y."/>
            <person name="Jiang Y.-T."/>
            <person name="Yu X."/>
            <person name="Hao Y."/>
            <person name="Huang J."/>
            <person name="Zhao X.-W."/>
            <person name="Ke S."/>
            <person name="Chen Y.-Y."/>
            <person name="Wu W.-L."/>
            <person name="Hsu J.-L."/>
            <person name="Lin Y.-F."/>
            <person name="Huang M.-D."/>
            <person name="Li C.-Y."/>
            <person name="Huang L."/>
            <person name="Wang Z.-W."/>
            <person name="Zhao X."/>
            <person name="Zhong W.-Y."/>
            <person name="Peng D.-H."/>
            <person name="Ahmad S."/>
            <person name="Lan S."/>
            <person name="Zhang J.-S."/>
            <person name="Tsai W.-C."/>
            <person name="Van De Peer Y."/>
            <person name="Liu Z.-J."/>
        </authorList>
    </citation>
    <scope>NUCLEOTIDE SEQUENCE</scope>
    <source>
        <strain evidence="1">CP</strain>
        <tissue evidence="1">Leaves</tissue>
    </source>
</reference>
<gene>
    <name evidence="1" type="ORF">QJS10_CPB13g00739</name>
</gene>
<comment type="caution">
    <text evidence="1">The sequence shown here is derived from an EMBL/GenBank/DDBJ whole genome shotgun (WGS) entry which is preliminary data.</text>
</comment>
<dbReference type="AlphaFoldDB" id="A0AAV9DLY2"/>
<sequence>MLGIDREETNGFSDDGKGFINSSCGKTHHHANAIQKRKFFHDQNMQKNDLLSHGNVLYSIFYALDAKLRQTGHEGNDVVKDMSESACTEMDKDEKSPKMDISKFAYVPDRRTALASKVD</sequence>
<evidence type="ECO:0000313" key="2">
    <source>
        <dbReference type="Proteomes" id="UP001180020"/>
    </source>
</evidence>
<protein>
    <submittedName>
        <fullName evidence="1">Uncharacterized protein</fullName>
    </submittedName>
</protein>